<evidence type="ECO:0000256" key="4">
    <source>
        <dbReference type="ARBA" id="ARBA00022677"/>
    </source>
</evidence>
<evidence type="ECO:0000256" key="1">
    <source>
        <dbReference type="ARBA" id="ARBA00004502"/>
    </source>
</evidence>
<evidence type="ECO:0000256" key="9">
    <source>
        <dbReference type="SAM" id="Phobius"/>
    </source>
</evidence>
<keyword evidence="11" id="KW-1185">Reference proteome</keyword>
<evidence type="ECO:0000313" key="11">
    <source>
        <dbReference type="Proteomes" id="UP000410492"/>
    </source>
</evidence>
<evidence type="ECO:0000256" key="3">
    <source>
        <dbReference type="ARBA" id="ARBA00019242"/>
    </source>
</evidence>
<dbReference type="Pfam" id="PF10230">
    <property type="entry name" value="LIDHydrolase"/>
    <property type="match status" value="1"/>
</dbReference>
<reference evidence="10 11" key="1">
    <citation type="submission" date="2019-01" db="EMBL/GenBank/DDBJ databases">
        <authorList>
            <person name="Sayadi A."/>
        </authorList>
    </citation>
    <scope>NUCLEOTIDE SEQUENCE [LARGE SCALE GENOMIC DNA]</scope>
</reference>
<keyword evidence="5" id="KW-0378">Hydrolase</keyword>
<evidence type="ECO:0000256" key="7">
    <source>
        <dbReference type="ARBA" id="ARBA00039150"/>
    </source>
</evidence>
<keyword evidence="9" id="KW-0812">Transmembrane</keyword>
<dbReference type="AlphaFoldDB" id="A0A653BLW3"/>
<dbReference type="PANTHER" id="PTHR13390">
    <property type="entry name" value="LIPASE"/>
    <property type="match status" value="1"/>
</dbReference>
<dbReference type="EMBL" id="CAACVG010002534">
    <property type="protein sequence ID" value="VEN36581.1"/>
    <property type="molecule type" value="Genomic_DNA"/>
</dbReference>
<name>A0A653BLW3_CALMS</name>
<organism evidence="10 11">
    <name type="scientific">Callosobruchus maculatus</name>
    <name type="common">Southern cowpea weevil</name>
    <name type="synonym">Pulse bruchid</name>
    <dbReference type="NCBI Taxonomy" id="64391"/>
    <lineage>
        <taxon>Eukaryota</taxon>
        <taxon>Metazoa</taxon>
        <taxon>Ecdysozoa</taxon>
        <taxon>Arthropoda</taxon>
        <taxon>Hexapoda</taxon>
        <taxon>Insecta</taxon>
        <taxon>Pterygota</taxon>
        <taxon>Neoptera</taxon>
        <taxon>Endopterygota</taxon>
        <taxon>Coleoptera</taxon>
        <taxon>Polyphaga</taxon>
        <taxon>Cucujiformia</taxon>
        <taxon>Chrysomeloidea</taxon>
        <taxon>Chrysomelidae</taxon>
        <taxon>Bruchinae</taxon>
        <taxon>Bruchini</taxon>
        <taxon>Callosobruchus</taxon>
    </lineage>
</organism>
<dbReference type="GO" id="GO:0004771">
    <property type="term" value="F:sterol ester esterase activity"/>
    <property type="evidence" value="ECO:0007669"/>
    <property type="project" value="UniProtKB-EC"/>
</dbReference>
<dbReference type="OrthoDB" id="6066069at2759"/>
<comment type="subcellular location">
    <subcellularLocation>
        <location evidence="1">Lipid droplet</location>
    </subcellularLocation>
</comment>
<feature type="transmembrane region" description="Helical" evidence="9">
    <location>
        <begin position="158"/>
        <end position="177"/>
    </location>
</feature>
<proteinExistence type="inferred from homology"/>
<comment type="similarity">
    <text evidence="2">Belongs to the AB hydrolase superfamily. LDAH family.</text>
</comment>
<dbReference type="GO" id="GO:0005811">
    <property type="term" value="C:lipid droplet"/>
    <property type="evidence" value="ECO:0007669"/>
    <property type="project" value="UniProtKB-SubCell"/>
</dbReference>
<comment type="catalytic activity">
    <reaction evidence="8">
        <text>a cholesterol ester + H2O = cholesterol + a fatty acid + H(+)</text>
        <dbReference type="Rhea" id="RHEA:36403"/>
        <dbReference type="ChEBI" id="CHEBI:15377"/>
        <dbReference type="ChEBI" id="CHEBI:15378"/>
        <dbReference type="ChEBI" id="CHEBI:16113"/>
        <dbReference type="ChEBI" id="CHEBI:17002"/>
        <dbReference type="ChEBI" id="CHEBI:28868"/>
        <dbReference type="EC" id="3.1.1.13"/>
    </reaction>
    <physiologicalReaction direction="left-to-right" evidence="8">
        <dbReference type="Rhea" id="RHEA:36404"/>
    </physiologicalReaction>
</comment>
<gene>
    <name evidence="10" type="ORF">CALMAC_LOCUS2145</name>
</gene>
<evidence type="ECO:0000256" key="5">
    <source>
        <dbReference type="ARBA" id="ARBA00022801"/>
    </source>
</evidence>
<protein>
    <recommendedName>
        <fullName evidence="3">Lipid droplet-associated hydrolase</fullName>
        <ecNumber evidence="7">3.1.1.13</ecNumber>
    </recommendedName>
    <alternativeName>
        <fullName evidence="6">Lipid droplet-associated serine hydrolase</fullName>
    </alternativeName>
</protein>
<dbReference type="Proteomes" id="UP000410492">
    <property type="component" value="Unassembled WGS sequence"/>
</dbReference>
<dbReference type="InterPro" id="IPR029058">
    <property type="entry name" value="AB_hydrolase_fold"/>
</dbReference>
<keyword evidence="9" id="KW-1133">Transmembrane helix</keyword>
<sequence length="273" mass="31475">MHEAYLDINGVRTKVSTYGKWVEESVECNEDIVIIIPGNPGITGFYDKFAKLLHESLGYSVWCIGHAGHNIPKEKISPLPKLKASEEAYGLKGQIKGKAEFLDRYVPKDGNIHIIAHSIGAYMALELLNHPSIKDRLVDMYLLFPAVEHMAETKGGKILTWFVKYILWLIIFMAWIFNLFPELIQNLLLNIYMFITRVPISQHRDNIKMLIQPAVLKRVFFLAFEELDQVRERNNNVIKDNVGKIRLLYGKKDRWAPLSYYENIKKDIPNGST</sequence>
<dbReference type="PANTHER" id="PTHR13390:SF0">
    <property type="entry name" value="LIPID DROPLET-ASSOCIATED HYDROLASE"/>
    <property type="match status" value="1"/>
</dbReference>
<dbReference type="Gene3D" id="3.40.50.1820">
    <property type="entry name" value="alpha/beta hydrolase"/>
    <property type="match status" value="1"/>
</dbReference>
<evidence type="ECO:0000256" key="8">
    <source>
        <dbReference type="ARBA" id="ARBA00049527"/>
    </source>
</evidence>
<dbReference type="InterPro" id="IPR019363">
    <property type="entry name" value="LDAH"/>
</dbReference>
<evidence type="ECO:0000256" key="2">
    <source>
        <dbReference type="ARBA" id="ARBA00008300"/>
    </source>
</evidence>
<dbReference type="GO" id="GO:0019915">
    <property type="term" value="P:lipid storage"/>
    <property type="evidence" value="ECO:0007669"/>
    <property type="project" value="InterPro"/>
</dbReference>
<accession>A0A653BLW3</accession>
<dbReference type="SUPFAM" id="SSF53474">
    <property type="entry name" value="alpha/beta-Hydrolases"/>
    <property type="match status" value="1"/>
</dbReference>
<evidence type="ECO:0000313" key="10">
    <source>
        <dbReference type="EMBL" id="VEN36581.1"/>
    </source>
</evidence>
<evidence type="ECO:0000256" key="6">
    <source>
        <dbReference type="ARBA" id="ARBA00031924"/>
    </source>
</evidence>
<dbReference type="EC" id="3.1.1.13" evidence="7"/>
<keyword evidence="9" id="KW-0472">Membrane</keyword>
<keyword evidence="4" id="KW-0551">Lipid droplet</keyword>